<dbReference type="Gene3D" id="1.10.238.10">
    <property type="entry name" value="EF-hand"/>
    <property type="match status" value="1"/>
</dbReference>
<accession>D8T080</accession>
<comment type="pathway">
    <text evidence="2">Lipid metabolism; phospholipid metabolism.</text>
</comment>
<dbReference type="Gramene" id="EFJ10034">
    <property type="protein sequence ID" value="EFJ10034"/>
    <property type="gene ID" value="SELMODRAFT_184257"/>
</dbReference>
<proteinExistence type="inferred from homology"/>
<dbReference type="SUPFAM" id="SSF69593">
    <property type="entry name" value="Glycerol-3-phosphate (1)-acyltransferase"/>
    <property type="match status" value="1"/>
</dbReference>
<keyword evidence="6 13" id="KW-0812">Transmembrane</keyword>
<feature type="transmembrane region" description="Helical" evidence="13">
    <location>
        <begin position="106"/>
        <end position="126"/>
    </location>
</feature>
<evidence type="ECO:0000256" key="5">
    <source>
        <dbReference type="ARBA" id="ARBA00022679"/>
    </source>
</evidence>
<dbReference type="InterPro" id="IPR045252">
    <property type="entry name" value="LPCAT1-like"/>
</dbReference>
<evidence type="ECO:0000313" key="15">
    <source>
        <dbReference type="EMBL" id="EFJ10034.1"/>
    </source>
</evidence>
<dbReference type="GO" id="GO:0008374">
    <property type="term" value="F:O-acyltransferase activity"/>
    <property type="evidence" value="ECO:0007669"/>
    <property type="project" value="InterPro"/>
</dbReference>
<evidence type="ECO:0000259" key="14">
    <source>
        <dbReference type="SMART" id="SM00563"/>
    </source>
</evidence>
<evidence type="ECO:0000256" key="13">
    <source>
        <dbReference type="SAM" id="Phobius"/>
    </source>
</evidence>
<evidence type="ECO:0000256" key="7">
    <source>
        <dbReference type="ARBA" id="ARBA00022989"/>
    </source>
</evidence>
<evidence type="ECO:0000256" key="1">
    <source>
        <dbReference type="ARBA" id="ARBA00004370"/>
    </source>
</evidence>
<keyword evidence="4" id="KW-0444">Lipid biosynthesis</keyword>
<dbReference type="Pfam" id="PF01553">
    <property type="entry name" value="Acyltransferase"/>
    <property type="match status" value="1"/>
</dbReference>
<evidence type="ECO:0000256" key="12">
    <source>
        <dbReference type="ARBA" id="ARBA00023315"/>
    </source>
</evidence>
<evidence type="ECO:0000256" key="4">
    <source>
        <dbReference type="ARBA" id="ARBA00022516"/>
    </source>
</evidence>
<keyword evidence="12" id="KW-0012">Acyltransferase</keyword>
<dbReference type="SUPFAM" id="SSF47473">
    <property type="entry name" value="EF-hand"/>
    <property type="match status" value="1"/>
</dbReference>
<protein>
    <recommendedName>
        <fullName evidence="14">Phospholipid/glycerol acyltransferase domain-containing protein</fullName>
    </recommendedName>
</protein>
<dbReference type="UniPathway" id="UPA00085"/>
<evidence type="ECO:0000256" key="3">
    <source>
        <dbReference type="ARBA" id="ARBA00008655"/>
    </source>
</evidence>
<dbReference type="GO" id="GO:0008654">
    <property type="term" value="P:phospholipid biosynthetic process"/>
    <property type="evidence" value="ECO:0007669"/>
    <property type="project" value="UniProtKB-KW"/>
</dbReference>
<evidence type="ECO:0000256" key="11">
    <source>
        <dbReference type="ARBA" id="ARBA00023264"/>
    </source>
</evidence>
<feature type="domain" description="Phospholipid/glycerol acyltransferase" evidence="14">
    <location>
        <begin position="139"/>
        <end position="249"/>
    </location>
</feature>
<feature type="transmembrane region" description="Helical" evidence="13">
    <location>
        <begin position="67"/>
        <end position="85"/>
    </location>
</feature>
<dbReference type="KEGG" id="smo:SELMODRAFT_184257"/>
<comment type="similarity">
    <text evidence="3">Belongs to the 1-acyl-sn-glycerol-3-phosphate acyltransferase family.</text>
</comment>
<dbReference type="EMBL" id="GL377657">
    <property type="protein sequence ID" value="EFJ10034.1"/>
    <property type="molecule type" value="Genomic_DNA"/>
</dbReference>
<dbReference type="PANTHER" id="PTHR23063:SF52">
    <property type="entry name" value="LYSOPHOSPHATIDYLCHOLINE ACYLTRANSFERASE"/>
    <property type="match status" value="1"/>
</dbReference>
<dbReference type="GO" id="GO:0016020">
    <property type="term" value="C:membrane"/>
    <property type="evidence" value="ECO:0007669"/>
    <property type="project" value="UniProtKB-SubCell"/>
</dbReference>
<dbReference type="Proteomes" id="UP000001514">
    <property type="component" value="Unassembled WGS sequence"/>
</dbReference>
<dbReference type="eggNOG" id="KOG2898">
    <property type="taxonomic scope" value="Eukaryota"/>
</dbReference>
<evidence type="ECO:0000256" key="8">
    <source>
        <dbReference type="ARBA" id="ARBA00023098"/>
    </source>
</evidence>
<dbReference type="STRING" id="88036.D8T080"/>
<name>D8T080_SELML</name>
<keyword evidence="11" id="KW-1208">Phospholipid metabolism</keyword>
<dbReference type="OrthoDB" id="272512at2759"/>
<keyword evidence="5" id="KW-0808">Transferase</keyword>
<keyword evidence="7 13" id="KW-1133">Transmembrane helix</keyword>
<dbReference type="InterPro" id="IPR002123">
    <property type="entry name" value="Plipid/glycerol_acylTrfase"/>
</dbReference>
<dbReference type="FunCoup" id="D8T080">
    <property type="interactions" value="2453"/>
</dbReference>
<evidence type="ECO:0000256" key="6">
    <source>
        <dbReference type="ARBA" id="ARBA00022692"/>
    </source>
</evidence>
<comment type="subcellular location">
    <subcellularLocation>
        <location evidence="1">Membrane</location>
    </subcellularLocation>
</comment>
<keyword evidence="8" id="KW-0443">Lipid metabolism</keyword>
<dbReference type="AlphaFoldDB" id="D8T080"/>
<dbReference type="HOGENOM" id="CLU_025017_3_1_1"/>
<dbReference type="SMART" id="SM00563">
    <property type="entry name" value="PlsC"/>
    <property type="match status" value="1"/>
</dbReference>
<keyword evidence="16" id="KW-1185">Reference proteome</keyword>
<reference evidence="15 16" key="1">
    <citation type="journal article" date="2011" name="Science">
        <title>The Selaginella genome identifies genetic changes associated with the evolution of vascular plants.</title>
        <authorList>
            <person name="Banks J.A."/>
            <person name="Nishiyama T."/>
            <person name="Hasebe M."/>
            <person name="Bowman J.L."/>
            <person name="Gribskov M."/>
            <person name="dePamphilis C."/>
            <person name="Albert V.A."/>
            <person name="Aono N."/>
            <person name="Aoyama T."/>
            <person name="Ambrose B.A."/>
            <person name="Ashton N.W."/>
            <person name="Axtell M.J."/>
            <person name="Barker E."/>
            <person name="Barker M.S."/>
            <person name="Bennetzen J.L."/>
            <person name="Bonawitz N.D."/>
            <person name="Chapple C."/>
            <person name="Cheng C."/>
            <person name="Correa L.G."/>
            <person name="Dacre M."/>
            <person name="DeBarry J."/>
            <person name="Dreyer I."/>
            <person name="Elias M."/>
            <person name="Engstrom E.M."/>
            <person name="Estelle M."/>
            <person name="Feng L."/>
            <person name="Finet C."/>
            <person name="Floyd S.K."/>
            <person name="Frommer W.B."/>
            <person name="Fujita T."/>
            <person name="Gramzow L."/>
            <person name="Gutensohn M."/>
            <person name="Harholt J."/>
            <person name="Hattori M."/>
            <person name="Heyl A."/>
            <person name="Hirai T."/>
            <person name="Hiwatashi Y."/>
            <person name="Ishikawa M."/>
            <person name="Iwata M."/>
            <person name="Karol K.G."/>
            <person name="Koehler B."/>
            <person name="Kolukisaoglu U."/>
            <person name="Kubo M."/>
            <person name="Kurata T."/>
            <person name="Lalonde S."/>
            <person name="Li K."/>
            <person name="Li Y."/>
            <person name="Litt A."/>
            <person name="Lyons E."/>
            <person name="Manning G."/>
            <person name="Maruyama T."/>
            <person name="Michael T.P."/>
            <person name="Mikami K."/>
            <person name="Miyazaki S."/>
            <person name="Morinaga S."/>
            <person name="Murata T."/>
            <person name="Mueller-Roeber B."/>
            <person name="Nelson D.R."/>
            <person name="Obara M."/>
            <person name="Oguri Y."/>
            <person name="Olmstead R.G."/>
            <person name="Onodera N."/>
            <person name="Petersen B.L."/>
            <person name="Pils B."/>
            <person name="Prigge M."/>
            <person name="Rensing S.A."/>
            <person name="Riano-Pachon D.M."/>
            <person name="Roberts A.W."/>
            <person name="Sato Y."/>
            <person name="Scheller H.V."/>
            <person name="Schulz B."/>
            <person name="Schulz C."/>
            <person name="Shakirov E.V."/>
            <person name="Shibagaki N."/>
            <person name="Shinohara N."/>
            <person name="Shippen D.E."/>
            <person name="Soerensen I."/>
            <person name="Sotooka R."/>
            <person name="Sugimoto N."/>
            <person name="Sugita M."/>
            <person name="Sumikawa N."/>
            <person name="Tanurdzic M."/>
            <person name="Theissen G."/>
            <person name="Ulvskov P."/>
            <person name="Wakazuki S."/>
            <person name="Weng J.K."/>
            <person name="Willats W.W."/>
            <person name="Wipf D."/>
            <person name="Wolf P.G."/>
            <person name="Yang L."/>
            <person name="Zimmer A.D."/>
            <person name="Zhu Q."/>
            <person name="Mitros T."/>
            <person name="Hellsten U."/>
            <person name="Loque D."/>
            <person name="Otillar R."/>
            <person name="Salamov A."/>
            <person name="Schmutz J."/>
            <person name="Shapiro H."/>
            <person name="Lindquist E."/>
            <person name="Lucas S."/>
            <person name="Rokhsar D."/>
            <person name="Grigoriev I.V."/>
        </authorList>
    </citation>
    <scope>NUCLEOTIDE SEQUENCE [LARGE SCALE GENOMIC DNA]</scope>
</reference>
<dbReference type="InParanoid" id="D8T080"/>
<gene>
    <name evidence="15" type="ORF">SELMODRAFT_184257</name>
</gene>
<organism evidence="16">
    <name type="scientific">Selaginella moellendorffii</name>
    <name type="common">Spikemoss</name>
    <dbReference type="NCBI Taxonomy" id="88036"/>
    <lineage>
        <taxon>Eukaryota</taxon>
        <taxon>Viridiplantae</taxon>
        <taxon>Streptophyta</taxon>
        <taxon>Embryophyta</taxon>
        <taxon>Tracheophyta</taxon>
        <taxon>Lycopodiopsida</taxon>
        <taxon>Selaginellales</taxon>
        <taxon>Selaginellaceae</taxon>
        <taxon>Selaginella</taxon>
    </lineage>
</organism>
<dbReference type="InterPro" id="IPR011992">
    <property type="entry name" value="EF-hand-dom_pair"/>
</dbReference>
<evidence type="ECO:0000256" key="10">
    <source>
        <dbReference type="ARBA" id="ARBA00023209"/>
    </source>
</evidence>
<keyword evidence="9 13" id="KW-0472">Membrane</keyword>
<evidence type="ECO:0000313" key="16">
    <source>
        <dbReference type="Proteomes" id="UP000001514"/>
    </source>
</evidence>
<evidence type="ECO:0000256" key="9">
    <source>
        <dbReference type="ARBA" id="ARBA00023136"/>
    </source>
</evidence>
<sequence length="506" mass="57823">MCVVDVQDSGRSAISSPNSKVKWWSAWEFKDLPPLPASSPVDPFRNSSYKFGGAWEVFKAVLCSPLLVVRVILIGVFLFLGFLCTKLALWRWESDHKAMPRWRRDIMWGTRVCARGILFCFGFHWIQRIGRPAPREVAPILVSNHVSFIDPMFYFFELFPTIVSSSSHNDRLFVGTIIRSMQVIPVDRLSPASRKSAIAEIKRRAMCSDFPRLLLFPEATTTNGKALISFKPGAFVPGFPIQPVVVKYPHVHFDLSWGNISLKSLIPRMLLQFHNFMQVHYLPVIYPSSHEKSHPADYAQRVRYAMARSLNVPETEHSYGDLLLSARSLSLKMPFSTSFTLEMRKMDTQLQLTDADALYYLEKFSIMNSSRSGQLTRFEFLQSLGLTHSPFGEQAFAMFDRKKHEFVTFQEFVAASVSLSRNASFLKLLDLTFCHAVHKNSDEMLLMDKVATLLERNCAGSTSKVLVDQFCKQTDRMDHATFCLYLKRNPELIFPLSLVILSLNEE</sequence>
<dbReference type="PANTHER" id="PTHR23063">
    <property type="entry name" value="PHOSPHOLIPID ACYLTRANSFERASE"/>
    <property type="match status" value="1"/>
</dbReference>
<evidence type="ECO:0000256" key="2">
    <source>
        <dbReference type="ARBA" id="ARBA00005074"/>
    </source>
</evidence>
<dbReference type="CDD" id="cd07991">
    <property type="entry name" value="LPLAT_LPCAT1-like"/>
    <property type="match status" value="1"/>
</dbReference>
<keyword evidence="10" id="KW-0594">Phospholipid biosynthesis</keyword>